<evidence type="ECO:0000313" key="2">
    <source>
        <dbReference type="Proteomes" id="UP001152531"/>
    </source>
</evidence>
<sequence length="281" mass="32561">MIVPKILITLWIIKMVSAIGMFIEPIQRSDKSKYSSLKNLKHCLSYATTNDELILIKVRPGEKLPSQALNLKIFDSEDNVLRIQNDISQEVSLILKNLNSPLEPKQSRSNIIDRLSNFGSKDPEKLHALLESGKGKNLIYVCFDNIYSDKSWSFSPKTYEILVDVNLRDVSTMKNTDYNLYSKYFDKFISGEDHHIKDMNEEDFNNEINVVENELNNVVENLQNSELLLKNILQQESKLRDANEEIYSAYTISSIIILIVIGLFGVSHTWYLRYYLKRKLQ</sequence>
<organism evidence="1 2">
    <name type="scientific">[Candida] jaroonii</name>
    <dbReference type="NCBI Taxonomy" id="467808"/>
    <lineage>
        <taxon>Eukaryota</taxon>
        <taxon>Fungi</taxon>
        <taxon>Dikarya</taxon>
        <taxon>Ascomycota</taxon>
        <taxon>Saccharomycotina</taxon>
        <taxon>Pichiomycetes</taxon>
        <taxon>Debaryomycetaceae</taxon>
        <taxon>Yamadazyma</taxon>
    </lineage>
</organism>
<accession>A0ACA9YDF6</accession>
<evidence type="ECO:0000313" key="1">
    <source>
        <dbReference type="EMBL" id="CAH6723122.1"/>
    </source>
</evidence>
<proteinExistence type="predicted"/>
<protein>
    <submittedName>
        <fullName evidence="1">Uncharacterized protein</fullName>
    </submittedName>
</protein>
<comment type="caution">
    <text evidence="1">The sequence shown here is derived from an EMBL/GenBank/DDBJ whole genome shotgun (WGS) entry which is preliminary data.</text>
</comment>
<reference evidence="1" key="1">
    <citation type="submission" date="2022-06" db="EMBL/GenBank/DDBJ databases">
        <authorList>
            <person name="Legras J.-L."/>
            <person name="Devillers H."/>
            <person name="Grondin C."/>
        </authorList>
    </citation>
    <scope>NUCLEOTIDE SEQUENCE</scope>
    <source>
        <strain evidence="1">CLIB 1444</strain>
    </source>
</reference>
<name>A0ACA9YDF6_9ASCO</name>
<dbReference type="Proteomes" id="UP001152531">
    <property type="component" value="Unassembled WGS sequence"/>
</dbReference>
<gene>
    <name evidence="1" type="ORF">CLIB1444_13S00848</name>
</gene>
<dbReference type="EMBL" id="CALSDN010000013">
    <property type="protein sequence ID" value="CAH6723122.1"/>
    <property type="molecule type" value="Genomic_DNA"/>
</dbReference>
<keyword evidence="2" id="KW-1185">Reference proteome</keyword>